<dbReference type="InterPro" id="IPR027417">
    <property type="entry name" value="P-loop_NTPase"/>
</dbReference>
<organism evidence="1 2">
    <name type="scientific">Gynuella sunshinyii YC6258</name>
    <dbReference type="NCBI Taxonomy" id="1445510"/>
    <lineage>
        <taxon>Bacteria</taxon>
        <taxon>Pseudomonadati</taxon>
        <taxon>Pseudomonadota</taxon>
        <taxon>Gammaproteobacteria</taxon>
        <taxon>Oceanospirillales</taxon>
        <taxon>Saccharospirillaceae</taxon>
        <taxon>Gynuella</taxon>
    </lineage>
</organism>
<name>A0A0C5VFK3_9GAMM</name>
<dbReference type="AlphaFoldDB" id="A0A0C5VFK3"/>
<dbReference type="STRING" id="1445510.YC6258_01284"/>
<gene>
    <name evidence="1" type="ORF">YC6258_01284</name>
</gene>
<dbReference type="HOGENOM" id="CLU_055103_0_0_6"/>
<dbReference type="RefSeq" id="WP_052830091.1">
    <property type="nucleotide sequence ID" value="NZ_CP007142.1"/>
</dbReference>
<sequence length="389" mass="43338">MAATASAFEQIFYKLVTSETLLSKYHTCSNMENLLQGLAADLGVEGLTSTQLLNMIQQRNKHAIPISLSDLKLCWLPSGYCIQRQQCKWQLKPQTLPFAPFYDAQLSQARGASLLSVLLQPATELQSLLAQAQGVERVKPVGFIFHLSRCGSTLMANALAATGAVQVISEASFLTDLLLDEALVDEQKIIALQMLFSIFDLPLLVKFNAWDIGLLPLIRQAFPDTPVLCLTREPFGILASHRHLAGIHMVPKNPVARYLDLPIGDSPLVYRCAVLQKLMTVMRQQYLSAPDLSVQILDYDRLSPGGTASEDVVERVCGYFSLPPLTASQRQQIRDTIHWDAKMPGQRFIAKVRDQYYGFDNAEIQFIQQALMPEYALLQKLPVDGKALF</sequence>
<evidence type="ECO:0000313" key="1">
    <source>
        <dbReference type="EMBL" id="AJQ93332.1"/>
    </source>
</evidence>
<dbReference type="EMBL" id="CP007142">
    <property type="protein sequence ID" value="AJQ93332.1"/>
    <property type="molecule type" value="Genomic_DNA"/>
</dbReference>
<accession>A0A0C5VFK3</accession>
<dbReference type="Gene3D" id="3.40.50.300">
    <property type="entry name" value="P-loop containing nucleotide triphosphate hydrolases"/>
    <property type="match status" value="1"/>
</dbReference>
<evidence type="ECO:0000313" key="2">
    <source>
        <dbReference type="Proteomes" id="UP000032266"/>
    </source>
</evidence>
<reference evidence="1 2" key="1">
    <citation type="submission" date="2014-01" db="EMBL/GenBank/DDBJ databases">
        <title>Full genme sequencing of cellulolytic bacterium Gynuella sunshinyii YC6258T gen. nov., sp. nov.</title>
        <authorList>
            <person name="Khan H."/>
            <person name="Chung E.J."/>
            <person name="Chung Y.R."/>
        </authorList>
    </citation>
    <scope>NUCLEOTIDE SEQUENCE [LARGE SCALE GENOMIC DNA]</scope>
    <source>
        <strain evidence="1 2">YC6258</strain>
    </source>
</reference>
<dbReference type="OrthoDB" id="5380394at2"/>
<protein>
    <recommendedName>
        <fullName evidence="3">Sulfotransferase family</fullName>
    </recommendedName>
</protein>
<dbReference type="Proteomes" id="UP000032266">
    <property type="component" value="Chromosome"/>
</dbReference>
<dbReference type="PATRIC" id="fig|1445510.3.peg.1251"/>
<dbReference type="KEGG" id="gsn:YC6258_01284"/>
<keyword evidence="2" id="KW-1185">Reference proteome</keyword>
<proteinExistence type="predicted"/>
<evidence type="ECO:0008006" key="3">
    <source>
        <dbReference type="Google" id="ProtNLM"/>
    </source>
</evidence>
<dbReference type="SUPFAM" id="SSF52540">
    <property type="entry name" value="P-loop containing nucleoside triphosphate hydrolases"/>
    <property type="match status" value="1"/>
</dbReference>